<comment type="subcellular location">
    <subcellularLocation>
        <location evidence="1">Bacterial flagellum basal body</location>
    </subcellularLocation>
</comment>
<dbReference type="PATRIC" id="fig|864069.3.peg.6078"/>
<dbReference type="eggNOG" id="COG1815">
    <property type="taxonomic scope" value="Bacteria"/>
</dbReference>
<reference evidence="3 4" key="1">
    <citation type="submission" date="2012-02" db="EMBL/GenBank/DDBJ databases">
        <title>Improved High-Quality Draft sequence of Microvirga sp. WSM3557.</title>
        <authorList>
            <consortium name="US DOE Joint Genome Institute"/>
            <person name="Lucas S."/>
            <person name="Han J."/>
            <person name="Lapidus A."/>
            <person name="Cheng J.-F."/>
            <person name="Goodwin L."/>
            <person name="Pitluck S."/>
            <person name="Peters L."/>
            <person name="Zhang X."/>
            <person name="Detter J.C."/>
            <person name="Han C."/>
            <person name="Tapia R."/>
            <person name="Land M."/>
            <person name="Hauser L."/>
            <person name="Kyrpides N."/>
            <person name="Ivanova N."/>
            <person name="Pagani I."/>
            <person name="Brau L."/>
            <person name="Yates R."/>
            <person name="O'Hara G."/>
            <person name="Rui T."/>
            <person name="Howieson J."/>
            <person name="Reeve W."/>
            <person name="Woyke T."/>
        </authorList>
    </citation>
    <scope>NUCLEOTIDE SEQUENCE [LARGE SCALE GENOMIC DNA]</scope>
    <source>
        <strain evidence="3 4">WSM3557</strain>
    </source>
</reference>
<keyword evidence="3" id="KW-0966">Cell projection</keyword>
<dbReference type="STRING" id="864069.MicloDRAFT_00056600"/>
<evidence type="ECO:0000313" key="3">
    <source>
        <dbReference type="EMBL" id="EIM24941.1"/>
    </source>
</evidence>
<dbReference type="NCBIfam" id="NF004653">
    <property type="entry name" value="PRK06003.1"/>
    <property type="match status" value="1"/>
</dbReference>
<accession>I4YLU9</accession>
<dbReference type="Proteomes" id="UP000003947">
    <property type="component" value="Unassembled WGS sequence"/>
</dbReference>
<evidence type="ECO:0000256" key="1">
    <source>
        <dbReference type="ARBA" id="ARBA00004117"/>
    </source>
</evidence>
<name>I4YLU9_9HYPH</name>
<feature type="domain" description="Flagellar basal body rod protein N-terminal" evidence="2">
    <location>
        <begin position="41"/>
        <end position="61"/>
    </location>
</feature>
<protein>
    <submittedName>
        <fullName evidence="3">Flagellar basal body protein</fullName>
    </submittedName>
</protein>
<dbReference type="AlphaFoldDB" id="I4YLU9"/>
<evidence type="ECO:0000313" key="4">
    <source>
        <dbReference type="Proteomes" id="UP000003947"/>
    </source>
</evidence>
<dbReference type="InterPro" id="IPR001444">
    <property type="entry name" value="Flag_bb_rod_N"/>
</dbReference>
<keyword evidence="3" id="KW-0282">Flagellum</keyword>
<keyword evidence="3" id="KW-0969">Cilium</keyword>
<keyword evidence="4" id="KW-1185">Reference proteome</keyword>
<dbReference type="Pfam" id="PF00460">
    <property type="entry name" value="Flg_bb_rod"/>
    <property type="match status" value="1"/>
</dbReference>
<sequence length="151" mass="16846">MQVSLEQGWRVKRLFTIFAWRPPVTAPVYLFDLASRQAQWLAARQTTISGNVANANTPGYRARDVEPFADVMDKTKLAMAATNASHIGFTPSKAEASKVKKADSWDTVYSKNSVSLEQELIKAGEVNRQHSLNTSIVKSFHRMLMSSVRTS</sequence>
<organism evidence="3 4">
    <name type="scientific">Microvirga lotononidis</name>
    <dbReference type="NCBI Taxonomy" id="864069"/>
    <lineage>
        <taxon>Bacteria</taxon>
        <taxon>Pseudomonadati</taxon>
        <taxon>Pseudomonadota</taxon>
        <taxon>Alphaproteobacteria</taxon>
        <taxon>Hyphomicrobiales</taxon>
        <taxon>Methylobacteriaceae</taxon>
        <taxon>Microvirga</taxon>
    </lineage>
</organism>
<proteinExistence type="predicted"/>
<evidence type="ECO:0000259" key="2">
    <source>
        <dbReference type="Pfam" id="PF00460"/>
    </source>
</evidence>
<dbReference type="HOGENOM" id="CLU_125463_2_0_5"/>
<dbReference type="EMBL" id="JH660647">
    <property type="protein sequence ID" value="EIM24941.1"/>
    <property type="molecule type" value="Genomic_DNA"/>
</dbReference>
<gene>
    <name evidence="3" type="ORF">MicloDRAFT_00056600</name>
</gene>
<dbReference type="GO" id="GO:0009425">
    <property type="term" value="C:bacterial-type flagellum basal body"/>
    <property type="evidence" value="ECO:0007669"/>
    <property type="project" value="UniProtKB-SubCell"/>
</dbReference>